<dbReference type="Pfam" id="PF03401">
    <property type="entry name" value="TctC"/>
    <property type="match status" value="1"/>
</dbReference>
<dbReference type="PANTHER" id="PTHR42928">
    <property type="entry name" value="TRICARBOXYLATE-BINDING PROTEIN"/>
    <property type="match status" value="1"/>
</dbReference>
<dbReference type="InterPro" id="IPR005064">
    <property type="entry name" value="BUG"/>
</dbReference>
<comment type="similarity">
    <text evidence="1">Belongs to the UPF0065 (bug) family.</text>
</comment>
<name>A0A3P4B4F8_9BURK</name>
<keyword evidence="2" id="KW-0732">Signal</keyword>
<evidence type="ECO:0000256" key="2">
    <source>
        <dbReference type="SAM" id="SignalP"/>
    </source>
</evidence>
<dbReference type="Gene3D" id="3.40.190.10">
    <property type="entry name" value="Periplasmic binding protein-like II"/>
    <property type="match status" value="1"/>
</dbReference>
<feature type="signal peptide" evidence="2">
    <location>
        <begin position="1"/>
        <end position="25"/>
    </location>
</feature>
<reference evidence="3 4" key="1">
    <citation type="submission" date="2018-10" db="EMBL/GenBank/DDBJ databases">
        <authorList>
            <person name="Criscuolo A."/>
        </authorList>
    </citation>
    <scope>NUCLEOTIDE SEQUENCE [LARGE SCALE GENOMIC DNA]</scope>
    <source>
        <strain evidence="3">DnA1</strain>
    </source>
</reference>
<accession>A0A3P4B4F8</accession>
<evidence type="ECO:0000313" key="3">
    <source>
        <dbReference type="EMBL" id="VCU71173.1"/>
    </source>
</evidence>
<feature type="chain" id="PRO_5018268559" evidence="2">
    <location>
        <begin position="26"/>
        <end position="326"/>
    </location>
</feature>
<dbReference type="InterPro" id="IPR042100">
    <property type="entry name" value="Bug_dom1"/>
</dbReference>
<dbReference type="PIRSF" id="PIRSF017082">
    <property type="entry name" value="YflP"/>
    <property type="match status" value="1"/>
</dbReference>
<dbReference type="SUPFAM" id="SSF53850">
    <property type="entry name" value="Periplasmic binding protein-like II"/>
    <property type="match status" value="1"/>
</dbReference>
<protein>
    <submittedName>
        <fullName evidence="3">Tripartite tricarboxylate transporter family receptor</fullName>
    </submittedName>
</protein>
<dbReference type="RefSeq" id="WP_124080634.1">
    <property type="nucleotide sequence ID" value="NZ_UWPJ01000025.1"/>
</dbReference>
<dbReference type="Proteomes" id="UP000277294">
    <property type="component" value="Unassembled WGS sequence"/>
</dbReference>
<dbReference type="Gene3D" id="3.40.190.150">
    <property type="entry name" value="Bordetella uptake gene, domain 1"/>
    <property type="match status" value="1"/>
</dbReference>
<dbReference type="OrthoDB" id="8649727at2"/>
<gene>
    <name evidence="3" type="ORF">PIGHUM_03254</name>
</gene>
<evidence type="ECO:0000313" key="4">
    <source>
        <dbReference type="Proteomes" id="UP000277294"/>
    </source>
</evidence>
<dbReference type="EMBL" id="UWPJ01000025">
    <property type="protein sequence ID" value="VCU71173.1"/>
    <property type="molecule type" value="Genomic_DNA"/>
</dbReference>
<dbReference type="PANTHER" id="PTHR42928:SF5">
    <property type="entry name" value="BLR1237 PROTEIN"/>
    <property type="match status" value="1"/>
</dbReference>
<organism evidence="3 4">
    <name type="scientific">Pigmentiphaga humi</name>
    <dbReference type="NCBI Taxonomy" id="2478468"/>
    <lineage>
        <taxon>Bacteria</taxon>
        <taxon>Pseudomonadati</taxon>
        <taxon>Pseudomonadota</taxon>
        <taxon>Betaproteobacteria</taxon>
        <taxon>Burkholderiales</taxon>
        <taxon>Alcaligenaceae</taxon>
        <taxon>Pigmentiphaga</taxon>
    </lineage>
</organism>
<dbReference type="AlphaFoldDB" id="A0A3P4B4F8"/>
<keyword evidence="4" id="KW-1185">Reference proteome</keyword>
<keyword evidence="3" id="KW-0675">Receptor</keyword>
<evidence type="ECO:0000256" key="1">
    <source>
        <dbReference type="ARBA" id="ARBA00006987"/>
    </source>
</evidence>
<proteinExistence type="inferred from homology"/>
<sequence>MLTRRRLAAPLLGLLALAAAPVGHAADAYPSKPIHVIVNGAPGSLPDLFARPIAEKMRQSMGQAVVIDNRPGAGGLLAMTNLKNSAADGYTLAIVTNAHAVWNQYLFNKLPYDPQADLQAVAPVAVIPMVLTANPGLPANSLQDLVALAKSKPGVLNYASSSVGSPPHVLFEMFKLQTGADILHVPFKSGPDALNSTIGDRTQLYLAGSALVEPQIKDGRLKALAIDTKDRLPSLPNVKTFDEQGFQGYESTVWLGIVAQTGVPKDIVQKLNREITKAVQGDDMKKLYASHGSIVYTSSVEDFAARIKADHAVWGPVIKKANISLD</sequence>